<evidence type="ECO:0000313" key="3">
    <source>
        <dbReference type="Proteomes" id="UP000238949"/>
    </source>
</evidence>
<protein>
    <recommendedName>
        <fullName evidence="4">Porin domain-containing protein</fullName>
    </recommendedName>
</protein>
<gene>
    <name evidence="2" type="ORF">C6Y40_19470</name>
</gene>
<dbReference type="EMBL" id="PVNP01000196">
    <property type="protein sequence ID" value="PRO71903.1"/>
    <property type="molecule type" value="Genomic_DNA"/>
</dbReference>
<organism evidence="2 3">
    <name type="scientific">Alteromonas alba</name>
    <dbReference type="NCBI Taxonomy" id="2079529"/>
    <lineage>
        <taxon>Bacteria</taxon>
        <taxon>Pseudomonadati</taxon>
        <taxon>Pseudomonadota</taxon>
        <taxon>Gammaproteobacteria</taxon>
        <taxon>Alteromonadales</taxon>
        <taxon>Alteromonadaceae</taxon>
        <taxon>Alteromonas/Salinimonas group</taxon>
        <taxon>Alteromonas</taxon>
    </lineage>
</organism>
<accession>A0A2S9V653</accession>
<reference evidence="3" key="1">
    <citation type="journal article" date="2020" name="Int. J. Syst. Evol. Microbiol.">
        <title>Alteromonas alba sp. nov., a marine bacterium isolated from the seawater of the West Pacific Ocean.</title>
        <authorList>
            <person name="Sun C."/>
            <person name="Wu Y.-H."/>
            <person name="Xamxidin M."/>
            <person name="Cheng H."/>
            <person name="Xu X.-W."/>
        </authorList>
    </citation>
    <scope>NUCLEOTIDE SEQUENCE [LARGE SCALE GENOMIC DNA]</scope>
    <source>
        <strain evidence="3">190</strain>
    </source>
</reference>
<dbReference type="SUPFAM" id="SSF56935">
    <property type="entry name" value="Porins"/>
    <property type="match status" value="1"/>
</dbReference>
<sequence>MMMWFKKHLSPVVCLLSTFFMLVPAASQADVELASGFKVSGFGRVIGGYLDTGDAAYLDYTDEFKFDSQSLAALQLDWQATDKLSVTSQLLAHSNSDRESGVEWLYLTYQLNDNWQFRAGKQRTPFFHYSDVLNVGFAYHWINPPQQLYNGVLFPTYEGVNVNYRFGNEDIQASIEAYWGSYNDEYEIADVQVKPDVTNLHGFIGRINRQNLQFTLAFHRGDIDVTLQELDDFRSILQSAGYSVSADSLSPKGKVEVLTAGLSYHSFDYFAEAEVMKLIGEPSAFPAMLSAYLTTGIYSPPMTYHVTLATSSVSYPEPTNEIPLGLSPELDVLSTAYESIFDQFNRDSLNSIAIGMRYDFNAHFAIKGDVSFLRGQGQQRAFFEVKNADFDNSATLYQVALEWVF</sequence>
<comment type="caution">
    <text evidence="2">The sequence shown here is derived from an EMBL/GenBank/DDBJ whole genome shotgun (WGS) entry which is preliminary data.</text>
</comment>
<evidence type="ECO:0008006" key="4">
    <source>
        <dbReference type="Google" id="ProtNLM"/>
    </source>
</evidence>
<keyword evidence="3" id="KW-1185">Reference proteome</keyword>
<evidence type="ECO:0000313" key="2">
    <source>
        <dbReference type="EMBL" id="PRO71903.1"/>
    </source>
</evidence>
<feature type="chain" id="PRO_5015585670" description="Porin domain-containing protein" evidence="1">
    <location>
        <begin position="30"/>
        <end position="405"/>
    </location>
</feature>
<name>A0A2S9V653_9ALTE</name>
<dbReference type="Proteomes" id="UP000238949">
    <property type="component" value="Unassembled WGS sequence"/>
</dbReference>
<keyword evidence="1" id="KW-0732">Signal</keyword>
<proteinExistence type="predicted"/>
<feature type="signal peptide" evidence="1">
    <location>
        <begin position="1"/>
        <end position="29"/>
    </location>
</feature>
<dbReference type="AlphaFoldDB" id="A0A2S9V653"/>
<evidence type="ECO:0000256" key="1">
    <source>
        <dbReference type="SAM" id="SignalP"/>
    </source>
</evidence>